<reference evidence="1 2" key="1">
    <citation type="submission" date="2018-01" db="EMBL/GenBank/DDBJ databases">
        <title>Draft genome sequence of Jishengella endophytica.</title>
        <authorList>
            <person name="Sahin N."/>
            <person name="Ay H."/>
            <person name="Saygin H."/>
        </authorList>
    </citation>
    <scope>NUCLEOTIDE SEQUENCE [LARGE SCALE GENOMIC DNA]</scope>
    <source>
        <strain evidence="1 2">DSM 45430</strain>
    </source>
</reference>
<dbReference type="EMBL" id="POTX01000283">
    <property type="protein sequence ID" value="PZF87078.1"/>
    <property type="molecule type" value="Genomic_DNA"/>
</dbReference>
<evidence type="ECO:0000313" key="1">
    <source>
        <dbReference type="EMBL" id="PZF87078.1"/>
    </source>
</evidence>
<accession>A0A2W2C538</accession>
<dbReference type="Proteomes" id="UP000248627">
    <property type="component" value="Unassembled WGS sequence"/>
</dbReference>
<evidence type="ECO:0008006" key="3">
    <source>
        <dbReference type="Google" id="ProtNLM"/>
    </source>
</evidence>
<organism evidence="1 2">
    <name type="scientific">Micromonospora endophytica</name>
    <dbReference type="NCBI Taxonomy" id="515350"/>
    <lineage>
        <taxon>Bacteria</taxon>
        <taxon>Bacillati</taxon>
        <taxon>Actinomycetota</taxon>
        <taxon>Actinomycetes</taxon>
        <taxon>Micromonosporales</taxon>
        <taxon>Micromonosporaceae</taxon>
        <taxon>Micromonospora</taxon>
    </lineage>
</organism>
<proteinExistence type="predicted"/>
<sequence length="304" mass="32902">MERIAPFRRPTPLVEQKVNAVKTESGRVAYGLRIRGLEGVPELCPAGDDDDRLPCVLIRQVPAGPVPAVVPVDGERGVRSLSDGRTLALCRRSATATFYGDPLAPDVLAHPYLSPVATVFNRWAGREVFHSGAFVQDGRAFALLGTRTAGKSSLLAALAAGGVPIVADDIMVVDGDKVYPGPRCIDLREPVPSVRRPGQAVRARTRTRVGVAPVPPRLPLGGWIFLRWGPDLTIRPVSAARLLTRLAAVRFWPQLRTDPATMLTIAARPAWDLTRPRDWSLLLDTQHLIRRALTDAAAAAAVPR</sequence>
<name>A0A2W2C538_9ACTN</name>
<comment type="caution">
    <text evidence="1">The sequence shown here is derived from an EMBL/GenBank/DDBJ whole genome shotgun (WGS) entry which is preliminary data.</text>
</comment>
<dbReference type="SUPFAM" id="SSF53795">
    <property type="entry name" value="PEP carboxykinase-like"/>
    <property type="match status" value="1"/>
</dbReference>
<protein>
    <recommendedName>
        <fullName evidence="3">Hpr(Ser) kinase/phosphatase</fullName>
    </recommendedName>
</protein>
<dbReference type="InterPro" id="IPR027417">
    <property type="entry name" value="P-loop_NTPase"/>
</dbReference>
<dbReference type="Gene3D" id="3.40.50.300">
    <property type="entry name" value="P-loop containing nucleotide triphosphate hydrolases"/>
    <property type="match status" value="1"/>
</dbReference>
<dbReference type="AlphaFoldDB" id="A0A2W2C538"/>
<keyword evidence="2" id="KW-1185">Reference proteome</keyword>
<evidence type="ECO:0000313" key="2">
    <source>
        <dbReference type="Proteomes" id="UP000248627"/>
    </source>
</evidence>
<gene>
    <name evidence="1" type="ORF">C1I93_26760</name>
</gene>